<dbReference type="InterPro" id="IPR001128">
    <property type="entry name" value="Cyt_P450"/>
</dbReference>
<dbReference type="EMBL" id="CAJVCH010001402">
    <property type="protein sequence ID" value="CAG7638531.1"/>
    <property type="molecule type" value="Genomic_DNA"/>
</dbReference>
<dbReference type="PANTHER" id="PTHR24300:SF177">
    <property type="entry name" value="CYTOCHROME P450 2J2"/>
    <property type="match status" value="1"/>
</dbReference>
<dbReference type="PANTHER" id="PTHR24300">
    <property type="entry name" value="CYTOCHROME P450 508A4-RELATED"/>
    <property type="match status" value="1"/>
</dbReference>
<dbReference type="GO" id="GO:0005506">
    <property type="term" value="F:iron ion binding"/>
    <property type="evidence" value="ECO:0007669"/>
    <property type="project" value="InterPro"/>
</dbReference>
<dbReference type="GO" id="GO:0006805">
    <property type="term" value="P:xenobiotic metabolic process"/>
    <property type="evidence" value="ECO:0007669"/>
    <property type="project" value="TreeGrafter"/>
</dbReference>
<proteinExistence type="inferred from homology"/>
<comment type="similarity">
    <text evidence="1">Belongs to the cytochrome P450 family.</text>
</comment>
<dbReference type="Proteomes" id="UP000708208">
    <property type="component" value="Unassembled WGS sequence"/>
</dbReference>
<evidence type="ECO:0000256" key="2">
    <source>
        <dbReference type="ARBA" id="ARBA00022723"/>
    </source>
</evidence>
<reference evidence="4" key="1">
    <citation type="submission" date="2021-06" db="EMBL/GenBank/DDBJ databases">
        <authorList>
            <person name="Hodson N. C."/>
            <person name="Mongue J. A."/>
            <person name="Jaron S. K."/>
        </authorList>
    </citation>
    <scope>NUCLEOTIDE SEQUENCE</scope>
</reference>
<dbReference type="InterPro" id="IPR050182">
    <property type="entry name" value="Cytochrome_P450_fam2"/>
</dbReference>
<dbReference type="GO" id="GO:0006082">
    <property type="term" value="P:organic acid metabolic process"/>
    <property type="evidence" value="ECO:0007669"/>
    <property type="project" value="TreeGrafter"/>
</dbReference>
<dbReference type="GO" id="GO:0020037">
    <property type="term" value="F:heme binding"/>
    <property type="evidence" value="ECO:0007669"/>
    <property type="project" value="InterPro"/>
</dbReference>
<dbReference type="AlphaFoldDB" id="A0A8J2J4R1"/>
<keyword evidence="5" id="KW-1185">Reference proteome</keyword>
<sequence length="92" mass="10495">LIKTHLEEYNESKTEDFIDVYLHKHLKSKDGSSSFTGAEGIANLRTSLVDLFQAGTETTSTTLVWSLLFMTKDLQIQEKLQEEVDRIIGPHR</sequence>
<dbReference type="OrthoDB" id="1055148at2759"/>
<dbReference type="GO" id="GO:0005737">
    <property type="term" value="C:cytoplasm"/>
    <property type="evidence" value="ECO:0007669"/>
    <property type="project" value="TreeGrafter"/>
</dbReference>
<accession>A0A8J2J4R1</accession>
<organism evidence="4 5">
    <name type="scientific">Allacma fusca</name>
    <dbReference type="NCBI Taxonomy" id="39272"/>
    <lineage>
        <taxon>Eukaryota</taxon>
        <taxon>Metazoa</taxon>
        <taxon>Ecdysozoa</taxon>
        <taxon>Arthropoda</taxon>
        <taxon>Hexapoda</taxon>
        <taxon>Collembola</taxon>
        <taxon>Symphypleona</taxon>
        <taxon>Sminthuridae</taxon>
        <taxon>Allacma</taxon>
    </lineage>
</organism>
<evidence type="ECO:0000256" key="1">
    <source>
        <dbReference type="ARBA" id="ARBA00010617"/>
    </source>
</evidence>
<evidence type="ECO:0000313" key="5">
    <source>
        <dbReference type="Proteomes" id="UP000708208"/>
    </source>
</evidence>
<gene>
    <name evidence="4" type="ORF">AFUS01_LOCUS330</name>
</gene>
<keyword evidence="3" id="KW-0408">Iron</keyword>
<feature type="non-terminal residue" evidence="4">
    <location>
        <position position="92"/>
    </location>
</feature>
<feature type="non-terminal residue" evidence="4">
    <location>
        <position position="1"/>
    </location>
</feature>
<name>A0A8J2J4R1_9HEXA</name>
<dbReference type="GO" id="GO:0016712">
    <property type="term" value="F:oxidoreductase activity, acting on paired donors, with incorporation or reduction of molecular oxygen, reduced flavin or flavoprotein as one donor, and incorporation of one atom of oxygen"/>
    <property type="evidence" value="ECO:0007669"/>
    <property type="project" value="TreeGrafter"/>
</dbReference>
<dbReference type="Pfam" id="PF00067">
    <property type="entry name" value="p450"/>
    <property type="match status" value="1"/>
</dbReference>
<comment type="caution">
    <text evidence="4">The sequence shown here is derived from an EMBL/GenBank/DDBJ whole genome shotgun (WGS) entry which is preliminary data.</text>
</comment>
<protein>
    <submittedName>
        <fullName evidence="4">Uncharacterized protein</fullName>
    </submittedName>
</protein>
<evidence type="ECO:0000313" key="4">
    <source>
        <dbReference type="EMBL" id="CAG7638531.1"/>
    </source>
</evidence>
<keyword evidence="2" id="KW-0479">Metal-binding</keyword>
<evidence type="ECO:0000256" key="3">
    <source>
        <dbReference type="ARBA" id="ARBA00023004"/>
    </source>
</evidence>